<proteinExistence type="predicted"/>
<dbReference type="AlphaFoldDB" id="A0A8J6AV65"/>
<dbReference type="Proteomes" id="UP000717585">
    <property type="component" value="Unassembled WGS sequence"/>
</dbReference>
<comment type="caution">
    <text evidence="1">The sequence shown here is derived from an EMBL/GenBank/DDBJ whole genome shotgun (WGS) entry which is preliminary data.</text>
</comment>
<organism evidence="1 2">
    <name type="scientific">Carpediemonas membranifera</name>
    <dbReference type="NCBI Taxonomy" id="201153"/>
    <lineage>
        <taxon>Eukaryota</taxon>
        <taxon>Metamonada</taxon>
        <taxon>Carpediemonas-like organisms</taxon>
        <taxon>Carpediemonas</taxon>
    </lineage>
</organism>
<protein>
    <submittedName>
        <fullName evidence="1">Uncharacterized protein</fullName>
    </submittedName>
</protein>
<evidence type="ECO:0000313" key="2">
    <source>
        <dbReference type="Proteomes" id="UP000717585"/>
    </source>
</evidence>
<reference evidence="1" key="1">
    <citation type="submission" date="2021-05" db="EMBL/GenBank/DDBJ databases">
        <title>A free-living protist that lacks canonical eukaryotic 1 DNA replication and segregation systems.</title>
        <authorList>
            <person name="Salas-Leiva D.E."/>
            <person name="Tromer E.C."/>
            <person name="Curtis B.A."/>
            <person name="Jerlstrom-Hultqvist J."/>
            <person name="Kolisko M."/>
            <person name="Yi Z."/>
            <person name="Salas-Leiva J.S."/>
            <person name="Gallot-Lavallee L."/>
            <person name="Kops G.J.P.L."/>
            <person name="Archibald J.M."/>
            <person name="Simpson A.G.B."/>
            <person name="Roger A.J."/>
        </authorList>
    </citation>
    <scope>NUCLEOTIDE SEQUENCE</scope>
    <source>
        <strain evidence="1">BICM</strain>
    </source>
</reference>
<dbReference type="EMBL" id="JAHDYR010000025">
    <property type="protein sequence ID" value="KAG9393320.1"/>
    <property type="molecule type" value="Genomic_DNA"/>
</dbReference>
<sequence>MRTCFDALIHFIETHRPNTASLWSVATQVWDRFIDTMQAYSSAGFGLSLRSGQDTKQLHAQDIAAVYMLFPGLQGRIADAGAVHKWLMLHISQTLCLAYMASAISGVPVTLPSILAIVTERRVSLTPEWTEPLSNVFNNLITVKNSLGPLAVETFSLAMVLGIELPLPNLDGALTDIIYRTGMVDDEEIETVSQIGSKIASILSTKGTRLFPMGPVLDKDLRLWYTKPQVGRKPGADINCAWPVAVAWIAMLEAELADAPGPSIILDTEEEMARQVGMGLVDYVDVAMTALPPVTDEAFDALDCGAAGPAPQLIFAAEALSPDMRAATALSVLAQRHGCSLEDVAASVDRALKVLKPGKRRAKR</sequence>
<keyword evidence="2" id="KW-1185">Reference proteome</keyword>
<name>A0A8J6AV65_9EUKA</name>
<accession>A0A8J6AV65</accession>
<evidence type="ECO:0000313" key="1">
    <source>
        <dbReference type="EMBL" id="KAG9393320.1"/>
    </source>
</evidence>
<gene>
    <name evidence="1" type="ORF">J8273_3454</name>
</gene>